<accession>A0A2K8KSR0</accession>
<dbReference type="Proteomes" id="UP000229757">
    <property type="component" value="Chromosome"/>
</dbReference>
<dbReference type="KEGG" id="rfo:REIFOR_02646"/>
<protein>
    <submittedName>
        <fullName evidence="1">Uncharacterized protein</fullName>
    </submittedName>
</protein>
<gene>
    <name evidence="1" type="ORF">REIFOR_02646</name>
</gene>
<sequence>MDKVNRSRRIHFLMQYVPEILAPEVGIYFGEHVIRVNNQLCLVVNIAGEVGIRALHPALAAELTDLCQKRHWVAHGRVYEQWFLLPDTVALSEDRVKAWIRSSAEEVLRLSLISAIPNRQMKSFGA</sequence>
<reference evidence="1 2" key="1">
    <citation type="journal article" date="2017" name="Environ. Microbiol.">
        <title>Genomic and physiological analyses of 'Reinekea forsetii' reveal a versatile opportunistic lifestyle during spring algae blooms.</title>
        <authorList>
            <person name="Avci B."/>
            <person name="Hahnke R.L."/>
            <person name="Chafee M."/>
            <person name="Fischer T."/>
            <person name="Gruber-Vodicka H."/>
            <person name="Tegetmeyer H.E."/>
            <person name="Harder J."/>
            <person name="Fuchs B.M."/>
            <person name="Amann R.I."/>
            <person name="Teeling H."/>
        </authorList>
    </citation>
    <scope>NUCLEOTIDE SEQUENCE [LARGE SCALE GENOMIC DNA]</scope>
    <source>
        <strain evidence="1 2">Hel1_31_D35</strain>
    </source>
</reference>
<evidence type="ECO:0000313" key="2">
    <source>
        <dbReference type="Proteomes" id="UP000229757"/>
    </source>
</evidence>
<organism evidence="1 2">
    <name type="scientific">Reinekea forsetii</name>
    <dbReference type="NCBI Taxonomy" id="1336806"/>
    <lineage>
        <taxon>Bacteria</taxon>
        <taxon>Pseudomonadati</taxon>
        <taxon>Pseudomonadota</taxon>
        <taxon>Gammaproteobacteria</taxon>
        <taxon>Oceanospirillales</taxon>
        <taxon>Saccharospirillaceae</taxon>
        <taxon>Reinekea</taxon>
    </lineage>
</organism>
<evidence type="ECO:0000313" key="1">
    <source>
        <dbReference type="EMBL" id="ATX77770.1"/>
    </source>
</evidence>
<dbReference type="AlphaFoldDB" id="A0A2K8KSR0"/>
<dbReference type="OrthoDB" id="6196485at2"/>
<name>A0A2K8KSR0_9GAMM</name>
<dbReference type="RefSeq" id="WP_100258002.1">
    <property type="nucleotide sequence ID" value="NZ_CP011797.1"/>
</dbReference>
<proteinExistence type="predicted"/>
<keyword evidence="2" id="KW-1185">Reference proteome</keyword>
<dbReference type="EMBL" id="CP011797">
    <property type="protein sequence ID" value="ATX77770.1"/>
    <property type="molecule type" value="Genomic_DNA"/>
</dbReference>